<keyword evidence="6" id="KW-1185">Reference proteome</keyword>
<feature type="transmembrane region" description="Helical" evidence="3">
    <location>
        <begin position="999"/>
        <end position="1018"/>
    </location>
</feature>
<sequence length="1073" mass="117667">MDTSVDSNEAKPAYDLAKFIENPIDFLNEHFVDEYSLAGIEALIAEVNAEMRKQDRRLMELIKEKAISGEMAHERFEKLQCATNDLIAQLAEIRIPTMRGEQSLKILTADIRALNRAKHNICNTITNLKRILMLSTMLESLREKAKNRKYNEAAGLAVVVRELYQLVTPLREAPPVVRLLTSCNNVINNLKQQITEDLEIMLALNTTHSISAPLELDEVCRCADGIDESIRKHIASKYAAHITQSYEAMFSISVDLKNIDNLNERFAWLRRAITDFDELYGAGVPEHWHIQATGAWAFFEACRNQVVATLTSAKDPFDASLILTSLLRCKEFEQELDYRLSNYGDTPEPIERHAVEYPEAVPEPAPAPTAAAVEQRKSLKGVLSRCFENYLGPWVAKEESQLEVLYNKIVSLTDDTVIMHVLRSAKELFSAINVRLKAVLAVSNEQTLFEMSMVFRRVIAKYQAHLQERLAKIEKHAPLAAVAKKGGLIIATCDYAIEMVEHLNDEIVDTIAPAYKEQVNCGPEKGAQPRRGQPCRAEKINVTKAAAVKRLIDESCKFAPITPNVAAPFKNLEQRILEVIKLTIEHLPAGYLHYVTNKVTRGAMLHVKTTVFSLASATEGYCQQLLLDSYSLQKLLLESVKVMVDPLPLGYLEATSAEMDKLQTLLKVLNSPSSPLEAFDGGLARHCGRMLRSDAGGERRQLHPGGDRPGPGDPPQKVDHINATAIATTIRGSVVLEPQQLGQALPGLGALAVLLVLLREAAAEVGVEAAAQLPQLRLHVLRVDGDGLQQPDQVQQLAVVLVAVELAHQDGVLLLQRARPAVVVQHDHAAQVAAQLAQVLDVGALELGAPVAVEAADHGEAPAVGDVGRHGVGVVGPEDDLVVVDELAEETVRVGALLDLPAGAAVVLELGHHLVQVDHESGQVRRVVELADVRQQGTLLLREHGGRDFHHVVPATLQHRRHLHVALALLAEMGEQVADQHQRGAAEDSQRHNRHGVRLLVGVISFGVALVLFVFAVSCSCMVTAGCRSVAACHLIVVHCAFRYSRATSTLFSCDRLPAPRAVILGGRKTAVP</sequence>
<protein>
    <submittedName>
        <fullName evidence="5">Vacuolar protein sorting-associated protein 53 A</fullName>
    </submittedName>
</protein>
<proteinExistence type="predicted"/>
<dbReference type="GeneID" id="94195335"/>
<name>A0AAV4LZA8_BABCB</name>
<dbReference type="GO" id="GO:0042147">
    <property type="term" value="P:retrograde transport, endosome to Golgi"/>
    <property type="evidence" value="ECO:0007669"/>
    <property type="project" value="InterPro"/>
</dbReference>
<dbReference type="PANTHER" id="PTHR12820">
    <property type="entry name" value="VACUOLAR SORTING PROTEIN 53"/>
    <property type="match status" value="1"/>
</dbReference>
<keyword evidence="3" id="KW-0812">Transmembrane</keyword>
<feature type="region of interest" description="Disordered" evidence="2">
    <location>
        <begin position="695"/>
        <end position="718"/>
    </location>
</feature>
<comment type="caution">
    <text evidence="5">The sequence shown here is derived from an EMBL/GenBank/DDBJ whole genome shotgun (WGS) entry which is preliminary data.</text>
</comment>
<feature type="coiled-coil region" evidence="1">
    <location>
        <begin position="37"/>
        <end position="64"/>
    </location>
</feature>
<accession>A0AAV4LZA8</accession>
<evidence type="ECO:0000313" key="5">
    <source>
        <dbReference type="EMBL" id="GIX63854.1"/>
    </source>
</evidence>
<keyword evidence="3" id="KW-1133">Transmembrane helix</keyword>
<dbReference type="InterPro" id="IPR039766">
    <property type="entry name" value="Vps53"/>
</dbReference>
<evidence type="ECO:0000256" key="1">
    <source>
        <dbReference type="SAM" id="Coils"/>
    </source>
</evidence>
<dbReference type="PANTHER" id="PTHR12820:SF0">
    <property type="entry name" value="VACUOLAR PROTEIN SORTING-ASSOCIATED PROTEIN 53 HOMOLOG"/>
    <property type="match status" value="1"/>
</dbReference>
<reference evidence="5 6" key="1">
    <citation type="submission" date="2021-06" db="EMBL/GenBank/DDBJ databases">
        <title>Genome sequence of Babesia caballi.</title>
        <authorList>
            <person name="Yamagishi J."/>
            <person name="Kidaka T."/>
            <person name="Ochi A."/>
        </authorList>
    </citation>
    <scope>NUCLEOTIDE SEQUENCE [LARGE SCALE GENOMIC DNA]</scope>
    <source>
        <strain evidence="5">USDA-D6B2</strain>
    </source>
</reference>
<dbReference type="Proteomes" id="UP001497744">
    <property type="component" value="Unassembled WGS sequence"/>
</dbReference>
<feature type="domain" description="Vps53 N-terminal" evidence="4">
    <location>
        <begin position="22"/>
        <end position="411"/>
    </location>
</feature>
<dbReference type="GO" id="GO:0005829">
    <property type="term" value="C:cytosol"/>
    <property type="evidence" value="ECO:0007669"/>
    <property type="project" value="GOC"/>
</dbReference>
<evidence type="ECO:0000256" key="2">
    <source>
        <dbReference type="SAM" id="MobiDB-lite"/>
    </source>
</evidence>
<evidence type="ECO:0000256" key="3">
    <source>
        <dbReference type="SAM" id="Phobius"/>
    </source>
</evidence>
<dbReference type="Pfam" id="PF04100">
    <property type="entry name" value="Vps53_N"/>
    <property type="match status" value="1"/>
</dbReference>
<dbReference type="EMBL" id="BPLF01000002">
    <property type="protein sequence ID" value="GIX63854.1"/>
    <property type="molecule type" value="Genomic_DNA"/>
</dbReference>
<organism evidence="5 6">
    <name type="scientific">Babesia caballi</name>
    <dbReference type="NCBI Taxonomy" id="5871"/>
    <lineage>
        <taxon>Eukaryota</taxon>
        <taxon>Sar</taxon>
        <taxon>Alveolata</taxon>
        <taxon>Apicomplexa</taxon>
        <taxon>Aconoidasida</taxon>
        <taxon>Piroplasmida</taxon>
        <taxon>Babesiidae</taxon>
        <taxon>Babesia</taxon>
    </lineage>
</organism>
<keyword evidence="1" id="KW-0175">Coiled coil</keyword>
<dbReference type="InterPro" id="IPR007234">
    <property type="entry name" value="Vps53_N"/>
</dbReference>
<dbReference type="RefSeq" id="XP_067715923.1">
    <property type="nucleotide sequence ID" value="XM_067859822.1"/>
</dbReference>
<gene>
    <name evidence="5" type="ORF">BcabD6B2_32890</name>
</gene>
<evidence type="ECO:0000313" key="6">
    <source>
        <dbReference type="Proteomes" id="UP001497744"/>
    </source>
</evidence>
<evidence type="ECO:0000259" key="4">
    <source>
        <dbReference type="Pfam" id="PF04100"/>
    </source>
</evidence>
<dbReference type="GO" id="GO:0000938">
    <property type="term" value="C:GARP complex"/>
    <property type="evidence" value="ECO:0007669"/>
    <property type="project" value="InterPro"/>
</dbReference>
<keyword evidence="3" id="KW-0472">Membrane</keyword>
<dbReference type="AlphaFoldDB" id="A0AAV4LZA8"/>